<dbReference type="Proteomes" id="UP000198693">
    <property type="component" value="Unassembled WGS sequence"/>
</dbReference>
<dbReference type="InterPro" id="IPR047817">
    <property type="entry name" value="ABC2_TM_bact-type"/>
</dbReference>
<dbReference type="PROSITE" id="PS51012">
    <property type="entry name" value="ABC_TM2"/>
    <property type="match status" value="1"/>
</dbReference>
<evidence type="ECO:0000313" key="11">
    <source>
        <dbReference type="Proteomes" id="UP000198693"/>
    </source>
</evidence>
<dbReference type="InterPro" id="IPR051449">
    <property type="entry name" value="ABC-2_transporter_component"/>
</dbReference>
<reference evidence="11" key="1">
    <citation type="submission" date="2016-10" db="EMBL/GenBank/DDBJ databases">
        <authorList>
            <person name="Varghese N."/>
            <person name="Submissions S."/>
        </authorList>
    </citation>
    <scope>NUCLEOTIDE SEQUENCE [LARGE SCALE GENOMIC DNA]</scope>
    <source>
        <strain evidence="11">CGMCC 1.6981</strain>
    </source>
</reference>
<dbReference type="PANTHER" id="PTHR30294:SF38">
    <property type="entry name" value="TRANSPORT PERMEASE PROTEIN"/>
    <property type="match status" value="1"/>
</dbReference>
<gene>
    <name evidence="10" type="ORF">SAMN04487955_108156</name>
</gene>
<evidence type="ECO:0000256" key="3">
    <source>
        <dbReference type="ARBA" id="ARBA00022448"/>
    </source>
</evidence>
<keyword evidence="4" id="KW-1003">Cell membrane</keyword>
<evidence type="ECO:0000256" key="2">
    <source>
        <dbReference type="ARBA" id="ARBA00007783"/>
    </source>
</evidence>
<proteinExistence type="inferred from homology"/>
<organism evidence="10 11">
    <name type="scientific">Halomonas korlensis</name>
    <dbReference type="NCBI Taxonomy" id="463301"/>
    <lineage>
        <taxon>Bacteria</taxon>
        <taxon>Pseudomonadati</taxon>
        <taxon>Pseudomonadota</taxon>
        <taxon>Gammaproteobacteria</taxon>
        <taxon>Oceanospirillales</taxon>
        <taxon>Halomonadaceae</taxon>
        <taxon>Halomonas</taxon>
    </lineage>
</organism>
<dbReference type="GO" id="GO:0140359">
    <property type="term" value="F:ABC-type transporter activity"/>
    <property type="evidence" value="ECO:0007669"/>
    <property type="project" value="InterPro"/>
</dbReference>
<evidence type="ECO:0000256" key="5">
    <source>
        <dbReference type="ARBA" id="ARBA00022692"/>
    </source>
</evidence>
<evidence type="ECO:0000256" key="4">
    <source>
        <dbReference type="ARBA" id="ARBA00022475"/>
    </source>
</evidence>
<evidence type="ECO:0000256" key="8">
    <source>
        <dbReference type="SAM" id="Phobius"/>
    </source>
</evidence>
<protein>
    <submittedName>
        <fullName evidence="10">ABC-2 type transport system permease protein</fullName>
    </submittedName>
</protein>
<comment type="subcellular location">
    <subcellularLocation>
        <location evidence="1">Cell membrane</location>
        <topology evidence="1">Multi-pass membrane protein</topology>
    </subcellularLocation>
</comment>
<feature type="transmembrane region" description="Helical" evidence="8">
    <location>
        <begin position="20"/>
        <end position="38"/>
    </location>
</feature>
<dbReference type="PANTHER" id="PTHR30294">
    <property type="entry name" value="MEMBRANE COMPONENT OF ABC TRANSPORTER YHHJ-RELATED"/>
    <property type="match status" value="1"/>
</dbReference>
<dbReference type="AlphaFoldDB" id="A0A1I7IYJ5"/>
<name>A0A1I7IYJ5_9GAMM</name>
<keyword evidence="6 8" id="KW-1133">Transmembrane helix</keyword>
<keyword evidence="3" id="KW-0813">Transport</keyword>
<feature type="transmembrane region" description="Helical" evidence="8">
    <location>
        <begin position="284"/>
        <end position="306"/>
    </location>
</feature>
<dbReference type="GO" id="GO:0005886">
    <property type="term" value="C:plasma membrane"/>
    <property type="evidence" value="ECO:0007669"/>
    <property type="project" value="UniProtKB-SubCell"/>
</dbReference>
<evidence type="ECO:0000256" key="7">
    <source>
        <dbReference type="ARBA" id="ARBA00023136"/>
    </source>
</evidence>
<feature type="transmembrane region" description="Helical" evidence="8">
    <location>
        <begin position="373"/>
        <end position="393"/>
    </location>
</feature>
<sequence>MTLAIFRIMLLNLLRDRGALAMAFLLPPAIFVIFAAIFSGTSGDALELRVHLADTVQSERTLQLTQTLREQSGLRIVGSADAPEASVREAVRDATADAGIVIRGSLQGRPHAGQPPILIIGDQGRAMAAAMVMGQVQNALESALPELGVERALGRVQELTGGFTPEQQQRIGRMLAQEADFPTEQPRLVGMQELGAEGGADGAVNYYAGAVAVLFLLFSAMQGAATLIEERQSGVVDRLLLGPGGTRVVVSGKFVFLSVQGTLQVTLIFVVAWLAYGLDLPGNLLPWLLTTVVTAMAVAGLALALCAACSTRQQAQSLSTFFVLILSAVGGSMVPRFMMPPWLQELGWLTPNAWAIEAYQGIFWRGEPLDVLALRWAVLLASGLVAFGIALVLSARLARA</sequence>
<feature type="domain" description="ABC transmembrane type-2" evidence="9">
    <location>
        <begin position="173"/>
        <end position="397"/>
    </location>
</feature>
<feature type="transmembrane region" description="Helical" evidence="8">
    <location>
        <begin position="318"/>
        <end position="338"/>
    </location>
</feature>
<dbReference type="RefSeq" id="WP_089796289.1">
    <property type="nucleotide sequence ID" value="NZ_FPBP01000008.1"/>
</dbReference>
<comment type="similarity">
    <text evidence="2">Belongs to the ABC-2 integral membrane protein family.</text>
</comment>
<keyword evidence="7 8" id="KW-0472">Membrane</keyword>
<evidence type="ECO:0000259" key="9">
    <source>
        <dbReference type="PROSITE" id="PS51012"/>
    </source>
</evidence>
<feature type="transmembrane region" description="Helical" evidence="8">
    <location>
        <begin position="206"/>
        <end position="228"/>
    </location>
</feature>
<dbReference type="Pfam" id="PF12698">
    <property type="entry name" value="ABC2_membrane_3"/>
    <property type="match status" value="1"/>
</dbReference>
<evidence type="ECO:0000313" key="10">
    <source>
        <dbReference type="EMBL" id="SFU78015.1"/>
    </source>
</evidence>
<accession>A0A1I7IYJ5</accession>
<dbReference type="EMBL" id="FPBP01000008">
    <property type="protein sequence ID" value="SFU78015.1"/>
    <property type="molecule type" value="Genomic_DNA"/>
</dbReference>
<dbReference type="STRING" id="463301.SAMN04487955_108156"/>
<evidence type="ECO:0000256" key="1">
    <source>
        <dbReference type="ARBA" id="ARBA00004651"/>
    </source>
</evidence>
<evidence type="ECO:0000256" key="6">
    <source>
        <dbReference type="ARBA" id="ARBA00022989"/>
    </source>
</evidence>
<dbReference type="InterPro" id="IPR013525">
    <property type="entry name" value="ABC2_TM"/>
</dbReference>
<keyword evidence="5 8" id="KW-0812">Transmembrane</keyword>
<keyword evidence="11" id="KW-1185">Reference proteome</keyword>
<dbReference type="OrthoDB" id="266913at2"/>
<feature type="transmembrane region" description="Helical" evidence="8">
    <location>
        <begin position="254"/>
        <end position="278"/>
    </location>
</feature>